<dbReference type="STRING" id="582402.Hbal_3106"/>
<feature type="region of interest" description="Disordered" evidence="3">
    <location>
        <begin position="1"/>
        <end position="28"/>
    </location>
</feature>
<organism evidence="4 5">
    <name type="scientific">Hirschia baltica (strain ATCC 49814 / DSM 5838 / IFAM 1418)</name>
    <dbReference type="NCBI Taxonomy" id="582402"/>
    <lineage>
        <taxon>Bacteria</taxon>
        <taxon>Pseudomonadati</taxon>
        <taxon>Pseudomonadota</taxon>
        <taxon>Alphaproteobacteria</taxon>
        <taxon>Hyphomonadales</taxon>
        <taxon>Hyphomonadaceae</taxon>
        <taxon>Hirschia</taxon>
    </lineage>
</organism>
<dbReference type="HAMAP" id="MF_00048">
    <property type="entry name" value="UPF0102"/>
    <property type="match status" value="1"/>
</dbReference>
<dbReference type="InterPro" id="IPR011856">
    <property type="entry name" value="tRNA_endonuc-like_dom_sf"/>
</dbReference>
<dbReference type="Gene3D" id="3.40.1350.10">
    <property type="match status" value="1"/>
</dbReference>
<dbReference type="InterPro" id="IPR011335">
    <property type="entry name" value="Restrct_endonuc-II-like"/>
</dbReference>
<dbReference type="AlphaFoldDB" id="C6XIG7"/>
<evidence type="ECO:0000256" key="2">
    <source>
        <dbReference type="HAMAP-Rule" id="MF_00048"/>
    </source>
</evidence>
<evidence type="ECO:0000313" key="5">
    <source>
        <dbReference type="Proteomes" id="UP000002745"/>
    </source>
</evidence>
<dbReference type="KEGG" id="hba:Hbal_3106"/>
<dbReference type="SUPFAM" id="SSF52980">
    <property type="entry name" value="Restriction endonuclease-like"/>
    <property type="match status" value="1"/>
</dbReference>
<sequence length="138" mass="16145">MVGNSNNGSKNSGFHVSDVSDSKRRKHEKRGRNAEWLASIWLRLKGYKILQKRVRMRTGEIDLIATKGRVIAFIEVKARKTINIGLQSVPETSWRRISKTAEIWMAKKTKFKSHDWRYDLVVVCPWKIPSHLKAFWRP</sequence>
<dbReference type="Proteomes" id="UP000002745">
    <property type="component" value="Chromosome"/>
</dbReference>
<keyword evidence="5" id="KW-1185">Reference proteome</keyword>
<dbReference type="RefSeq" id="WP_015828924.1">
    <property type="nucleotide sequence ID" value="NC_012982.1"/>
</dbReference>
<dbReference type="GO" id="GO:0003676">
    <property type="term" value="F:nucleic acid binding"/>
    <property type="evidence" value="ECO:0007669"/>
    <property type="project" value="InterPro"/>
</dbReference>
<proteinExistence type="inferred from homology"/>
<dbReference type="NCBIfam" id="NF009151">
    <property type="entry name" value="PRK12497.1-5"/>
    <property type="match status" value="1"/>
</dbReference>
<protein>
    <recommendedName>
        <fullName evidence="2">UPF0102 protein Hbal_3106</fullName>
    </recommendedName>
</protein>
<comment type="similarity">
    <text evidence="1 2">Belongs to the UPF0102 family.</text>
</comment>
<dbReference type="Pfam" id="PF02021">
    <property type="entry name" value="UPF0102"/>
    <property type="match status" value="1"/>
</dbReference>
<reference evidence="5" key="1">
    <citation type="journal article" date="2011" name="J. Bacteriol.">
        <title>Genome sequences of eight morphologically diverse alphaproteobacteria.</title>
        <authorList>
            <consortium name="US DOE Joint Genome Institute"/>
            <person name="Brown P.J."/>
            <person name="Kysela D.T."/>
            <person name="Buechlein A."/>
            <person name="Hemmerich C."/>
            <person name="Brun Y.V."/>
        </authorList>
    </citation>
    <scope>NUCLEOTIDE SEQUENCE [LARGE SCALE GENOMIC DNA]</scope>
    <source>
        <strain evidence="5">ATCC 49814 / DSM 5838 / IFAM 1418</strain>
    </source>
</reference>
<dbReference type="InterPro" id="IPR003509">
    <property type="entry name" value="UPF0102_YraN-like"/>
</dbReference>
<accession>C6XIG7</accession>
<evidence type="ECO:0000313" key="4">
    <source>
        <dbReference type="EMBL" id="ACT60774.1"/>
    </source>
</evidence>
<evidence type="ECO:0000256" key="3">
    <source>
        <dbReference type="SAM" id="MobiDB-lite"/>
    </source>
</evidence>
<feature type="compositionally biased region" description="Low complexity" evidence="3">
    <location>
        <begin position="1"/>
        <end position="13"/>
    </location>
</feature>
<gene>
    <name evidence="4" type="ordered locus">Hbal_3106</name>
</gene>
<dbReference type="OrthoDB" id="9812968at2"/>
<evidence type="ECO:0000256" key="1">
    <source>
        <dbReference type="ARBA" id="ARBA00006738"/>
    </source>
</evidence>
<dbReference type="PANTHER" id="PTHR34039:SF1">
    <property type="entry name" value="UPF0102 PROTEIN YRAN"/>
    <property type="match status" value="1"/>
</dbReference>
<dbReference type="NCBIfam" id="TIGR00252">
    <property type="entry name" value="YraN family protein"/>
    <property type="match status" value="1"/>
</dbReference>
<dbReference type="HOGENOM" id="CLU_115353_0_2_5"/>
<name>C6XIG7_HIRBI</name>
<dbReference type="PANTHER" id="PTHR34039">
    <property type="entry name" value="UPF0102 PROTEIN YRAN"/>
    <property type="match status" value="1"/>
</dbReference>
<dbReference type="eggNOG" id="COG0792">
    <property type="taxonomic scope" value="Bacteria"/>
</dbReference>
<dbReference type="EMBL" id="CP001678">
    <property type="protein sequence ID" value="ACT60774.1"/>
    <property type="molecule type" value="Genomic_DNA"/>
</dbReference>